<sequence length="568" mass="65774">MALINDFKILQNRCIKYYEMLNKEIPLHYPQDTSSKKARLGFYLFMLENICNVKDIHDQLDLITDLEFNKSLYGRGEDDWGVDAVHVDYENRVIRLFNFKYRDKFSPTKSQGVNETILSAKFVNGIIYERLDGFTGKVKAKAEEVIKCLTSDLIWDFKLYVVSNEVEAVSPTHEHLAVLRDSYGLEIVPIALPYISEIMSIRPNPINAKLVLDTDAMMSYEEHQLSSSKSYITRLRSSEIVRVTCHDPLVRDKYDIEDISTLNAVRLDFGVLFDNVRGFVLNSKYNRNITTSLKEDPSKFFMYNNGITIVANSILARPINGGKKFILELQDFQVLNGGQTVRTIHNFNSEDPSIISDYLSKSEVLVRIFNTSNQEINSVHKIAEYTNSQNAISNIDLKSLSVEQIELEQYLEDFDIIYSRKLGDVGKSDSKDYKHKISMDKFGQVLFATQGYPEKSSNEKQHIFGKYYDQVFKQDFDLSAAPEIIDRYYEVLSLYSKLKGTGIIPMELKYYYVLHVHQLKPEKSLEEVIYFLETVIEKYDAPSEMSIPRRMIQLKFKHFVHDMLSSFE</sequence>
<dbReference type="Pfam" id="PF10592">
    <property type="entry name" value="AIPR"/>
    <property type="match status" value="1"/>
</dbReference>
<dbReference type="InterPro" id="IPR018891">
    <property type="entry name" value="AIPR_C"/>
</dbReference>
<reference evidence="3" key="1">
    <citation type="submission" date="2016-07" db="EMBL/GenBank/DDBJ databases">
        <title>Nontailed viruses are major unrecognized killers of bacteria in the ocean.</title>
        <authorList>
            <person name="Kauffman K."/>
            <person name="Hussain F."/>
            <person name="Yang J."/>
            <person name="Arevalo P."/>
            <person name="Brown J."/>
            <person name="Cutler M."/>
            <person name="Kelly L."/>
            <person name="Polz M.F."/>
        </authorList>
    </citation>
    <scope>NUCLEOTIDE SEQUENCE [LARGE SCALE GENOMIC DNA]</scope>
    <source>
        <strain evidence="3">10N.222.49.A5</strain>
    </source>
</reference>
<protein>
    <submittedName>
        <fullName evidence="2">Abortive phage resistance protein</fullName>
    </submittedName>
</protein>
<evidence type="ECO:0000313" key="3">
    <source>
        <dbReference type="Proteomes" id="UP000235611"/>
    </source>
</evidence>
<evidence type="ECO:0000313" key="2">
    <source>
        <dbReference type="EMBL" id="PMP16758.1"/>
    </source>
</evidence>
<gene>
    <name evidence="2" type="ORF">BCS93_00630</name>
</gene>
<feature type="domain" description="Abortive phage infection protein C-terminal" evidence="1">
    <location>
        <begin position="272"/>
        <end position="496"/>
    </location>
</feature>
<evidence type="ECO:0000259" key="1">
    <source>
        <dbReference type="Pfam" id="PF10592"/>
    </source>
</evidence>
<dbReference type="AlphaFoldDB" id="A0AAP8SY95"/>
<dbReference type="EMBL" id="MDBO01000002">
    <property type="protein sequence ID" value="PMP16758.1"/>
    <property type="molecule type" value="Genomic_DNA"/>
</dbReference>
<proteinExistence type="predicted"/>
<comment type="caution">
    <text evidence="2">The sequence shown here is derived from an EMBL/GenBank/DDBJ whole genome shotgun (WGS) entry which is preliminary data.</text>
</comment>
<dbReference type="Proteomes" id="UP000235611">
    <property type="component" value="Unassembled WGS sequence"/>
</dbReference>
<accession>A0AAP8SY95</accession>
<dbReference type="RefSeq" id="WP_102477358.1">
    <property type="nucleotide sequence ID" value="NZ_MDBO01000002.1"/>
</dbReference>
<organism evidence="2 3">
    <name type="scientific">Vibrio breoganii</name>
    <dbReference type="NCBI Taxonomy" id="553239"/>
    <lineage>
        <taxon>Bacteria</taxon>
        <taxon>Pseudomonadati</taxon>
        <taxon>Pseudomonadota</taxon>
        <taxon>Gammaproteobacteria</taxon>
        <taxon>Vibrionales</taxon>
        <taxon>Vibrionaceae</taxon>
        <taxon>Vibrio</taxon>
    </lineage>
</organism>
<name>A0AAP8SY95_9VIBR</name>